<dbReference type="Proteomes" id="UP000044806">
    <property type="component" value="Unassembled WGS sequence"/>
</dbReference>
<gene>
    <name evidence="2" type="ORF">ERS013165_03797</name>
</gene>
<keyword evidence="1" id="KW-1133">Transmembrane helix</keyword>
<keyword evidence="1" id="KW-0812">Transmembrane</keyword>
<proteinExistence type="predicted"/>
<sequence length="61" mass="6952">MASCLREDMSTPKWEVSEMNGCGKSVAAIYWCFAPILSHFLAHSRFVVAKLTFLSKRLVMR</sequence>
<protein>
    <submittedName>
        <fullName evidence="2">Uncharacterized protein</fullName>
    </submittedName>
</protein>
<organism evidence="2 3">
    <name type="scientific">Vibrio cholerae</name>
    <dbReference type="NCBI Taxonomy" id="666"/>
    <lineage>
        <taxon>Bacteria</taxon>
        <taxon>Pseudomonadati</taxon>
        <taxon>Pseudomonadota</taxon>
        <taxon>Gammaproteobacteria</taxon>
        <taxon>Vibrionales</taxon>
        <taxon>Vibrionaceae</taxon>
        <taxon>Vibrio</taxon>
    </lineage>
</organism>
<dbReference type="AlphaFoldDB" id="A0A655SCW0"/>
<evidence type="ECO:0000313" key="2">
    <source>
        <dbReference type="EMBL" id="CSB20149.1"/>
    </source>
</evidence>
<dbReference type="EMBL" id="CWOW01000048">
    <property type="protein sequence ID" value="CSB20149.1"/>
    <property type="molecule type" value="Genomic_DNA"/>
</dbReference>
<accession>A0A655SCW0</accession>
<feature type="transmembrane region" description="Helical" evidence="1">
    <location>
        <begin position="28"/>
        <end position="48"/>
    </location>
</feature>
<name>A0A655SCW0_VIBCL</name>
<keyword evidence="1" id="KW-0472">Membrane</keyword>
<evidence type="ECO:0000313" key="3">
    <source>
        <dbReference type="Proteomes" id="UP000044806"/>
    </source>
</evidence>
<reference evidence="2 3" key="1">
    <citation type="submission" date="2015-07" db="EMBL/GenBank/DDBJ databases">
        <authorList>
            <consortium name="Pathogen Informatics"/>
        </authorList>
    </citation>
    <scope>NUCLEOTIDE SEQUENCE [LARGE SCALE GENOMIC DNA]</scope>
    <source>
        <strain evidence="2 3">A51</strain>
    </source>
</reference>
<evidence type="ECO:0000256" key="1">
    <source>
        <dbReference type="SAM" id="Phobius"/>
    </source>
</evidence>